<evidence type="ECO:0000313" key="1">
    <source>
        <dbReference type="EMBL" id="MFA3840029.1"/>
    </source>
</evidence>
<gene>
    <name evidence="1" type="ORF">ACEG43_28265</name>
</gene>
<dbReference type="Proteomes" id="UP001571476">
    <property type="component" value="Unassembled WGS sequence"/>
</dbReference>
<evidence type="ECO:0000313" key="2">
    <source>
        <dbReference type="Proteomes" id="UP001571476"/>
    </source>
</evidence>
<reference evidence="1 2" key="1">
    <citation type="submission" date="2024-08" db="EMBL/GenBank/DDBJ databases">
        <title>Genome sequence of Streptomyces aureus CACIA-1.46HGO.</title>
        <authorList>
            <person name="Evangelista-Martinez Z."/>
        </authorList>
    </citation>
    <scope>NUCLEOTIDE SEQUENCE [LARGE SCALE GENOMIC DNA]</scope>
    <source>
        <strain evidence="1 2">CACIA-1.46HGO</strain>
    </source>
</reference>
<accession>A0ABV4SRX6</accession>
<dbReference type="EMBL" id="JBGOSP010000015">
    <property type="protein sequence ID" value="MFA3840029.1"/>
    <property type="molecule type" value="Genomic_DNA"/>
</dbReference>
<sequence length="349" mass="36333">MVLRQECTETGGCASVPTAIAVTSPDLVLAAADRHTPSAAVLHSAEDRGGRAEPYDLDRAIVEMHTLIEHHGYVIALCPASVPDLVVHRLHAVRSVLESDRIAILRPELPPLGLAVLVLQLRQLAMCDFSPGVLASAARLLAHYIYAGAVLGSVARLDRVPVSLTSHAKSWVPGAQFAVLATPQPELVRLTGPEPPLLSGPAFGTRMYYAAGQQPTDWITGTLAPAWQVQGAVETRLPAESGRWWATGKPGSPGKLAEFAAAIPDISVLYQLVSSVRREACHWCGLELIGDRCGFCAAPLADPPAPGAKPPGGRGRGSALAPATGLAAATALAPVTGPARAALPPAARP</sequence>
<dbReference type="RefSeq" id="WP_372564699.1">
    <property type="nucleotide sequence ID" value="NZ_JBGOSP010000015.1"/>
</dbReference>
<keyword evidence="2" id="KW-1185">Reference proteome</keyword>
<organism evidence="1 2">
    <name type="scientific">Streptomyces aureus</name>
    <dbReference type="NCBI Taxonomy" id="193461"/>
    <lineage>
        <taxon>Bacteria</taxon>
        <taxon>Bacillati</taxon>
        <taxon>Actinomycetota</taxon>
        <taxon>Actinomycetes</taxon>
        <taxon>Kitasatosporales</taxon>
        <taxon>Streptomycetaceae</taxon>
        <taxon>Streptomyces</taxon>
    </lineage>
</organism>
<proteinExistence type="predicted"/>
<protein>
    <submittedName>
        <fullName evidence="1">Uncharacterized protein</fullName>
    </submittedName>
</protein>
<comment type="caution">
    <text evidence="1">The sequence shown here is derived from an EMBL/GenBank/DDBJ whole genome shotgun (WGS) entry which is preliminary data.</text>
</comment>
<name>A0ABV4SRX6_9ACTN</name>